<organism evidence="14 15">
    <name type="scientific">Tepidibacter formicigenes DSM 15518</name>
    <dbReference type="NCBI Taxonomy" id="1123349"/>
    <lineage>
        <taxon>Bacteria</taxon>
        <taxon>Bacillati</taxon>
        <taxon>Bacillota</taxon>
        <taxon>Clostridia</taxon>
        <taxon>Peptostreptococcales</taxon>
        <taxon>Peptostreptococcaceae</taxon>
        <taxon>Tepidibacter</taxon>
    </lineage>
</organism>
<evidence type="ECO:0000313" key="14">
    <source>
        <dbReference type="EMBL" id="SHK17431.1"/>
    </source>
</evidence>
<comment type="cofactor">
    <cofactor evidence="1 12">
        <name>FAD</name>
        <dbReference type="ChEBI" id="CHEBI:57692"/>
    </cofactor>
</comment>
<dbReference type="STRING" id="1123349.SAMN02744037_01802"/>
<sequence length="482" mass="55107">MFYDVVVVGSGIAGLYTCINLDEKFKVLLLSKDKLDLNNTSLAQGGIASVLDENDRFKYHFEDTLIAGNYKNNKKHLEIMVKEGPKDIEKLLNIGVDFDKDNEGNLLKTLEGAHSKRRIVHHKDKTGREIIDKLIKNIKNKKNIEILENAFLANIKKDELFKLTILKDNKNYIYRCNYLVLATGGIGKIYKYTTNSSISTGDGIAMAHILGANIKGLNLIQFHPTALNIGNNERFLISEAVRGEGAFLLNNKFERFMSKYDKREELSPRDVVSKSIIKEINETKSENIYLDISYKDDGFIKNRFPNIYENCLKYGIDITKEKIPVYPSHHYLMGGIDVDKNSQSSIDKLYAVGECSHTGVHGNNRLASNSLLEGLVFSRRAAEDINKKDKIELKINCETKYRNIDGNIELDNNYKKDIQNIMQSSYFVNLNKNKAKEGIKKINYIIKELKNNNYIKNVNYYETRNMAIISKLILEESLKNDK</sequence>
<comment type="similarity">
    <text evidence="3 12">Belongs to the FAD-dependent oxidoreductase 2 family. NadB subfamily.</text>
</comment>
<dbReference type="FunFam" id="3.90.700.10:FF:000002">
    <property type="entry name" value="L-aspartate oxidase"/>
    <property type="match status" value="1"/>
</dbReference>
<evidence type="ECO:0000256" key="12">
    <source>
        <dbReference type="RuleBase" id="RU362049"/>
    </source>
</evidence>
<comment type="pathway">
    <text evidence="2 12">Cofactor biosynthesis; NAD(+) biosynthesis; iminoaspartate from L-aspartate (oxidase route): step 1/1.</text>
</comment>
<dbReference type="InterPro" id="IPR027477">
    <property type="entry name" value="Succ_DH/fumarate_Rdtase_cat_sf"/>
</dbReference>
<evidence type="ECO:0000256" key="10">
    <source>
        <dbReference type="ARBA" id="ARBA00048305"/>
    </source>
</evidence>
<keyword evidence="8 12" id="KW-0274">FAD</keyword>
<dbReference type="RefSeq" id="WP_072889235.1">
    <property type="nucleotide sequence ID" value="NZ_FRAE01000040.1"/>
</dbReference>
<evidence type="ECO:0000256" key="6">
    <source>
        <dbReference type="ARBA" id="ARBA00022630"/>
    </source>
</evidence>
<dbReference type="Proteomes" id="UP000242497">
    <property type="component" value="Unassembled WGS sequence"/>
</dbReference>
<dbReference type="InterPro" id="IPR003953">
    <property type="entry name" value="FAD-dep_OxRdtase_2_FAD-bd"/>
</dbReference>
<evidence type="ECO:0000256" key="9">
    <source>
        <dbReference type="ARBA" id="ARBA00023002"/>
    </source>
</evidence>
<dbReference type="InterPro" id="IPR036188">
    <property type="entry name" value="FAD/NAD-bd_sf"/>
</dbReference>
<dbReference type="EMBL" id="FRAE01000040">
    <property type="protein sequence ID" value="SHK17431.1"/>
    <property type="molecule type" value="Genomic_DNA"/>
</dbReference>
<dbReference type="GO" id="GO:0008734">
    <property type="term" value="F:L-aspartate oxidase activity"/>
    <property type="evidence" value="ECO:0007669"/>
    <property type="project" value="UniProtKB-UniRule"/>
</dbReference>
<reference evidence="15" key="1">
    <citation type="submission" date="2016-11" db="EMBL/GenBank/DDBJ databases">
        <authorList>
            <person name="Varghese N."/>
            <person name="Submissions S."/>
        </authorList>
    </citation>
    <scope>NUCLEOTIDE SEQUENCE [LARGE SCALE GENOMIC DNA]</scope>
    <source>
        <strain evidence="15">DSM 15518</strain>
    </source>
</reference>
<evidence type="ECO:0000256" key="8">
    <source>
        <dbReference type="ARBA" id="ARBA00022827"/>
    </source>
</evidence>
<evidence type="ECO:0000256" key="5">
    <source>
        <dbReference type="ARBA" id="ARBA00021901"/>
    </source>
</evidence>
<evidence type="ECO:0000256" key="11">
    <source>
        <dbReference type="NCBIfam" id="TIGR00551"/>
    </source>
</evidence>
<dbReference type="PRINTS" id="PR00368">
    <property type="entry name" value="FADPNR"/>
</dbReference>
<feature type="domain" description="FAD-dependent oxidoreductase 2 FAD-binding" evidence="13">
    <location>
        <begin position="4"/>
        <end position="371"/>
    </location>
</feature>
<comment type="catalytic activity">
    <reaction evidence="10">
        <text>L-aspartate + O2 = iminosuccinate + H2O2</text>
        <dbReference type="Rhea" id="RHEA:25876"/>
        <dbReference type="ChEBI" id="CHEBI:15379"/>
        <dbReference type="ChEBI" id="CHEBI:16240"/>
        <dbReference type="ChEBI" id="CHEBI:29991"/>
        <dbReference type="ChEBI" id="CHEBI:77875"/>
        <dbReference type="EC" id="1.4.3.16"/>
    </reaction>
    <physiologicalReaction direction="left-to-right" evidence="10">
        <dbReference type="Rhea" id="RHEA:25877"/>
    </physiologicalReaction>
</comment>
<evidence type="ECO:0000256" key="2">
    <source>
        <dbReference type="ARBA" id="ARBA00004950"/>
    </source>
</evidence>
<evidence type="ECO:0000256" key="4">
    <source>
        <dbReference type="ARBA" id="ARBA00012173"/>
    </source>
</evidence>
<keyword evidence="9 12" id="KW-0560">Oxidoreductase</keyword>
<dbReference type="Gene3D" id="3.50.50.60">
    <property type="entry name" value="FAD/NAD(P)-binding domain"/>
    <property type="match status" value="1"/>
</dbReference>
<dbReference type="EC" id="1.4.3.16" evidence="4 11"/>
<dbReference type="Gene3D" id="3.90.700.10">
    <property type="entry name" value="Succinate dehydrogenase/fumarate reductase flavoprotein, catalytic domain"/>
    <property type="match status" value="1"/>
</dbReference>
<dbReference type="InterPro" id="IPR005288">
    <property type="entry name" value="NadB"/>
</dbReference>
<dbReference type="UniPathway" id="UPA00253">
    <property type="reaction ID" value="UER00326"/>
</dbReference>
<dbReference type="OrthoDB" id="9806724at2"/>
<evidence type="ECO:0000256" key="3">
    <source>
        <dbReference type="ARBA" id="ARBA00008562"/>
    </source>
</evidence>
<proteinExistence type="inferred from homology"/>
<dbReference type="AlphaFoldDB" id="A0A1M6QB66"/>
<name>A0A1M6QB66_9FIRM</name>
<dbReference type="SUPFAM" id="SSF51905">
    <property type="entry name" value="FAD/NAD(P)-binding domain"/>
    <property type="match status" value="1"/>
</dbReference>
<keyword evidence="15" id="KW-1185">Reference proteome</keyword>
<accession>A0A1M6QB66</accession>
<keyword evidence="7 12" id="KW-0662">Pyridine nucleotide biosynthesis</keyword>
<dbReference type="GO" id="GO:0005737">
    <property type="term" value="C:cytoplasm"/>
    <property type="evidence" value="ECO:0007669"/>
    <property type="project" value="UniProtKB-SubCell"/>
</dbReference>
<evidence type="ECO:0000256" key="1">
    <source>
        <dbReference type="ARBA" id="ARBA00001974"/>
    </source>
</evidence>
<comment type="function">
    <text evidence="12">Catalyzes the oxidation of L-aspartate to iminoaspartate.</text>
</comment>
<dbReference type="NCBIfam" id="TIGR00551">
    <property type="entry name" value="nadB"/>
    <property type="match status" value="1"/>
</dbReference>
<dbReference type="SUPFAM" id="SSF56425">
    <property type="entry name" value="Succinate dehydrogenase/fumarate reductase flavoprotein, catalytic domain"/>
    <property type="match status" value="1"/>
</dbReference>
<dbReference type="PANTHER" id="PTHR42716">
    <property type="entry name" value="L-ASPARTATE OXIDASE"/>
    <property type="match status" value="1"/>
</dbReference>
<keyword evidence="6 12" id="KW-0285">Flavoprotein</keyword>
<evidence type="ECO:0000313" key="15">
    <source>
        <dbReference type="Proteomes" id="UP000242497"/>
    </source>
</evidence>
<dbReference type="PANTHER" id="PTHR42716:SF2">
    <property type="entry name" value="L-ASPARTATE OXIDASE, CHLOROPLASTIC"/>
    <property type="match status" value="1"/>
</dbReference>
<protein>
    <recommendedName>
        <fullName evidence="5 11">L-aspartate oxidase</fullName>
        <ecNumber evidence="4 11">1.4.3.16</ecNumber>
    </recommendedName>
</protein>
<dbReference type="NCBIfam" id="NF004820">
    <property type="entry name" value="PRK06175.1"/>
    <property type="match status" value="1"/>
</dbReference>
<dbReference type="GO" id="GO:0033765">
    <property type="term" value="F:steroid dehydrogenase activity, acting on the CH-CH group of donors"/>
    <property type="evidence" value="ECO:0007669"/>
    <property type="project" value="UniProtKB-ARBA"/>
</dbReference>
<dbReference type="GO" id="GO:0034628">
    <property type="term" value="P:'de novo' NAD+ biosynthetic process from L-aspartate"/>
    <property type="evidence" value="ECO:0007669"/>
    <property type="project" value="TreeGrafter"/>
</dbReference>
<evidence type="ECO:0000256" key="7">
    <source>
        <dbReference type="ARBA" id="ARBA00022642"/>
    </source>
</evidence>
<dbReference type="Pfam" id="PF00890">
    <property type="entry name" value="FAD_binding_2"/>
    <property type="match status" value="1"/>
</dbReference>
<gene>
    <name evidence="14" type="ORF">SAMN02744037_01802</name>
</gene>
<evidence type="ECO:0000259" key="13">
    <source>
        <dbReference type="Pfam" id="PF00890"/>
    </source>
</evidence>
<comment type="subcellular location">
    <subcellularLocation>
        <location evidence="12">Cytoplasm</location>
    </subcellularLocation>
</comment>